<evidence type="ECO:0000256" key="1">
    <source>
        <dbReference type="ARBA" id="ARBA00004167"/>
    </source>
</evidence>
<dbReference type="PROSITE" id="PS01185">
    <property type="entry name" value="CTCK_1"/>
    <property type="match status" value="1"/>
</dbReference>
<evidence type="ECO:0000256" key="4">
    <source>
        <dbReference type="ARBA" id="ARBA00022692"/>
    </source>
</evidence>
<evidence type="ECO:0000256" key="3">
    <source>
        <dbReference type="ARBA" id="ARBA00022525"/>
    </source>
</evidence>
<dbReference type="PROSITE" id="PS01225">
    <property type="entry name" value="CTCK_2"/>
    <property type="match status" value="1"/>
</dbReference>
<accession>A0AAE0YJG5</accession>
<comment type="caution">
    <text evidence="13">Lacks conserved residue(s) required for the propagation of feature annotation.</text>
</comment>
<evidence type="ECO:0000256" key="7">
    <source>
        <dbReference type="ARBA" id="ARBA00022989"/>
    </source>
</evidence>
<name>A0AAE0YJG5_9GAST</name>
<evidence type="ECO:0000313" key="18">
    <source>
        <dbReference type="Proteomes" id="UP001283361"/>
    </source>
</evidence>
<dbReference type="InterPro" id="IPR006208">
    <property type="entry name" value="Glyco_hormone_CN"/>
</dbReference>
<dbReference type="Proteomes" id="UP001283361">
    <property type="component" value="Unassembled WGS sequence"/>
</dbReference>
<dbReference type="Pfam" id="PF00007">
    <property type="entry name" value="Cys_knot"/>
    <property type="match status" value="1"/>
</dbReference>
<keyword evidence="18" id="KW-1185">Reference proteome</keyword>
<evidence type="ECO:0000256" key="10">
    <source>
        <dbReference type="ARBA" id="ARBA00023170"/>
    </source>
</evidence>
<keyword evidence="4" id="KW-0812">Transmembrane</keyword>
<dbReference type="InterPro" id="IPR013098">
    <property type="entry name" value="Ig_I-set"/>
</dbReference>
<reference evidence="17" key="1">
    <citation type="journal article" date="2023" name="G3 (Bethesda)">
        <title>A reference genome for the long-term kleptoplast-retaining sea slug Elysia crispata morphotype clarki.</title>
        <authorList>
            <person name="Eastman K.E."/>
            <person name="Pendleton A.L."/>
            <person name="Shaikh M.A."/>
            <person name="Suttiyut T."/>
            <person name="Ogas R."/>
            <person name="Tomko P."/>
            <person name="Gavelis G."/>
            <person name="Widhalm J.R."/>
            <person name="Wisecaver J.H."/>
        </authorList>
    </citation>
    <scope>NUCLEOTIDE SEQUENCE</scope>
    <source>
        <strain evidence="17">ECLA1</strain>
    </source>
</reference>
<dbReference type="PANTHER" id="PTHR12231">
    <property type="entry name" value="CTX-RELATED TYPE I TRANSMEMBRANE PROTEIN"/>
    <property type="match status" value="1"/>
</dbReference>
<feature type="signal peptide" evidence="14">
    <location>
        <begin position="1"/>
        <end position="29"/>
    </location>
</feature>
<evidence type="ECO:0000256" key="5">
    <source>
        <dbReference type="ARBA" id="ARBA00022729"/>
    </source>
</evidence>
<dbReference type="Pfam" id="PF13927">
    <property type="entry name" value="Ig_3"/>
    <property type="match status" value="1"/>
</dbReference>
<dbReference type="GO" id="GO:0016020">
    <property type="term" value="C:membrane"/>
    <property type="evidence" value="ECO:0007669"/>
    <property type="project" value="UniProtKB-SubCell"/>
</dbReference>
<evidence type="ECO:0000256" key="9">
    <source>
        <dbReference type="ARBA" id="ARBA00023157"/>
    </source>
</evidence>
<evidence type="ECO:0000256" key="12">
    <source>
        <dbReference type="ARBA" id="ARBA00023319"/>
    </source>
</evidence>
<sequence length="370" mass="41802">MQSRVCFGLTFGQFVLLLLVLLNVGLTLGAKPKRCRKKDKATGECISRRRRPGQKRKEVAPFWKKKPPESKVIAREEGNARLDCAIRGFPKPNISWNRNGRPLPMDKPKKYKVRRGRLLIRDIQQSDMATYKCMAKNKLGSLNFTFYVAVLENMPLKDIDVVKQPENQTAQVGDTVTFMCRSQDWPKPSVHWVRTTKTGMIIEMLEYGNSSEVLVIHNVTKDHAGVYTCFIGKNSNLRKLDATLTVIDQGETLPFEPRCSLHVRRQIMEDHSSGCRTEEPVDIHYCMGSCGRSYSIPQIVSSAESSSLNQTCSCCAGVMEKLRIVTLKCPLGESKRGFYTLLRGCSCRPCSFSDFMTPSVTRDTNQDQGE</sequence>
<dbReference type="InterPro" id="IPR036179">
    <property type="entry name" value="Ig-like_dom_sf"/>
</dbReference>
<dbReference type="InterPro" id="IPR051170">
    <property type="entry name" value="Neural/epithelial_adhesion"/>
</dbReference>
<evidence type="ECO:0000313" key="17">
    <source>
        <dbReference type="EMBL" id="KAK3747596.1"/>
    </source>
</evidence>
<dbReference type="Pfam" id="PF07679">
    <property type="entry name" value="I-set"/>
    <property type="match status" value="1"/>
</dbReference>
<proteinExistence type="predicted"/>
<dbReference type="InterPro" id="IPR003599">
    <property type="entry name" value="Ig_sub"/>
</dbReference>
<feature type="domain" description="CTCK" evidence="15">
    <location>
        <begin position="259"/>
        <end position="351"/>
    </location>
</feature>
<keyword evidence="5 14" id="KW-0732">Signal</keyword>
<organism evidence="17 18">
    <name type="scientific">Elysia crispata</name>
    <name type="common">lettuce slug</name>
    <dbReference type="NCBI Taxonomy" id="231223"/>
    <lineage>
        <taxon>Eukaryota</taxon>
        <taxon>Metazoa</taxon>
        <taxon>Spiralia</taxon>
        <taxon>Lophotrochozoa</taxon>
        <taxon>Mollusca</taxon>
        <taxon>Gastropoda</taxon>
        <taxon>Heterobranchia</taxon>
        <taxon>Euthyneura</taxon>
        <taxon>Panpulmonata</taxon>
        <taxon>Sacoglossa</taxon>
        <taxon>Placobranchoidea</taxon>
        <taxon>Plakobranchidae</taxon>
        <taxon>Elysia</taxon>
    </lineage>
</organism>
<evidence type="ECO:0000259" key="15">
    <source>
        <dbReference type="PROSITE" id="PS01225"/>
    </source>
</evidence>
<evidence type="ECO:0000256" key="11">
    <source>
        <dbReference type="ARBA" id="ARBA00023180"/>
    </source>
</evidence>
<dbReference type="FunFam" id="2.60.40.10:FF:000016">
    <property type="entry name" value="Fibroblast growth factor receptor"/>
    <property type="match status" value="1"/>
</dbReference>
<dbReference type="SMART" id="SM00041">
    <property type="entry name" value="CT"/>
    <property type="match status" value="1"/>
</dbReference>
<dbReference type="SUPFAM" id="SSF48726">
    <property type="entry name" value="Immunoglobulin"/>
    <property type="match status" value="2"/>
</dbReference>
<dbReference type="SMART" id="SM00409">
    <property type="entry name" value="IG"/>
    <property type="match status" value="2"/>
</dbReference>
<comment type="caution">
    <text evidence="17">The sequence shown here is derived from an EMBL/GenBank/DDBJ whole genome shotgun (WGS) entry which is preliminary data.</text>
</comment>
<dbReference type="Gene3D" id="2.10.90.10">
    <property type="entry name" value="Cystine-knot cytokines"/>
    <property type="match status" value="1"/>
</dbReference>
<evidence type="ECO:0000256" key="8">
    <source>
        <dbReference type="ARBA" id="ARBA00023136"/>
    </source>
</evidence>
<dbReference type="InterPro" id="IPR013783">
    <property type="entry name" value="Ig-like_fold"/>
</dbReference>
<keyword evidence="10" id="KW-0675">Receptor</keyword>
<dbReference type="Gene3D" id="2.60.40.10">
    <property type="entry name" value="Immunoglobulins"/>
    <property type="match status" value="2"/>
</dbReference>
<gene>
    <name evidence="17" type="ORF">RRG08_065464</name>
</gene>
<dbReference type="InterPro" id="IPR006207">
    <property type="entry name" value="Cys_knot_C"/>
</dbReference>
<keyword evidence="7" id="KW-1133">Transmembrane helix</keyword>
<dbReference type="InterPro" id="IPR003598">
    <property type="entry name" value="Ig_sub2"/>
</dbReference>
<protein>
    <submittedName>
        <fullName evidence="17">Uncharacterized protein</fullName>
    </submittedName>
</protein>
<keyword evidence="6" id="KW-0677">Repeat</keyword>
<keyword evidence="12" id="KW-0393">Immunoglobulin domain</keyword>
<keyword evidence="9" id="KW-1015">Disulfide bond</keyword>
<evidence type="ECO:0000256" key="14">
    <source>
        <dbReference type="SAM" id="SignalP"/>
    </source>
</evidence>
<comment type="subcellular location">
    <subcellularLocation>
        <location evidence="1">Membrane</location>
        <topology evidence="1">Single-pass membrane protein</topology>
    </subcellularLocation>
    <subcellularLocation>
        <location evidence="2">Secreted</location>
    </subcellularLocation>
</comment>
<dbReference type="EMBL" id="JAWDGP010006077">
    <property type="protein sequence ID" value="KAK3747596.1"/>
    <property type="molecule type" value="Genomic_DNA"/>
</dbReference>
<evidence type="ECO:0000256" key="13">
    <source>
        <dbReference type="PROSITE-ProRule" id="PRU00039"/>
    </source>
</evidence>
<dbReference type="PROSITE" id="PS50835">
    <property type="entry name" value="IG_LIKE"/>
    <property type="match status" value="2"/>
</dbReference>
<dbReference type="InterPro" id="IPR007110">
    <property type="entry name" value="Ig-like_dom"/>
</dbReference>
<evidence type="ECO:0000259" key="16">
    <source>
        <dbReference type="PROSITE" id="PS50835"/>
    </source>
</evidence>
<dbReference type="AlphaFoldDB" id="A0AAE0YJG5"/>
<evidence type="ECO:0000256" key="2">
    <source>
        <dbReference type="ARBA" id="ARBA00004613"/>
    </source>
</evidence>
<keyword evidence="3" id="KW-0964">Secreted</keyword>
<feature type="chain" id="PRO_5042196658" evidence="14">
    <location>
        <begin position="30"/>
        <end position="370"/>
    </location>
</feature>
<feature type="domain" description="Ig-like" evidence="16">
    <location>
        <begin position="68"/>
        <end position="145"/>
    </location>
</feature>
<keyword evidence="11" id="KW-0325">Glycoprotein</keyword>
<dbReference type="GO" id="GO:0005576">
    <property type="term" value="C:extracellular region"/>
    <property type="evidence" value="ECO:0007669"/>
    <property type="project" value="UniProtKB-SubCell"/>
</dbReference>
<dbReference type="SMART" id="SM00408">
    <property type="entry name" value="IGc2"/>
    <property type="match status" value="2"/>
</dbReference>
<evidence type="ECO:0000256" key="6">
    <source>
        <dbReference type="ARBA" id="ARBA00022737"/>
    </source>
</evidence>
<feature type="domain" description="Ig-like" evidence="16">
    <location>
        <begin position="155"/>
        <end position="245"/>
    </location>
</feature>
<dbReference type="PANTHER" id="PTHR12231:SF253">
    <property type="entry name" value="DPR-INTERACTING PROTEIN ETA, ISOFORM B-RELATED"/>
    <property type="match status" value="1"/>
</dbReference>
<dbReference type="InterPro" id="IPR029034">
    <property type="entry name" value="Cystine-knot_cytokine"/>
</dbReference>
<keyword evidence="8" id="KW-0472">Membrane</keyword>